<comment type="caution">
    <text evidence="2">The sequence shown here is derived from an EMBL/GenBank/DDBJ whole genome shotgun (WGS) entry which is preliminary data.</text>
</comment>
<keyword evidence="1" id="KW-0812">Transmembrane</keyword>
<accession>A0AAW2LFX2</accession>
<keyword evidence="1" id="KW-1133">Transmembrane helix</keyword>
<feature type="transmembrane region" description="Helical" evidence="1">
    <location>
        <begin position="77"/>
        <end position="95"/>
    </location>
</feature>
<reference evidence="2" key="1">
    <citation type="submission" date="2020-06" db="EMBL/GenBank/DDBJ databases">
        <authorList>
            <person name="Li T."/>
            <person name="Hu X."/>
            <person name="Zhang T."/>
            <person name="Song X."/>
            <person name="Zhang H."/>
            <person name="Dai N."/>
            <person name="Sheng W."/>
            <person name="Hou X."/>
            <person name="Wei L."/>
        </authorList>
    </citation>
    <scope>NUCLEOTIDE SEQUENCE</scope>
    <source>
        <strain evidence="2">KEN8</strain>
        <tissue evidence="2">Leaf</tissue>
    </source>
</reference>
<reference evidence="2" key="2">
    <citation type="journal article" date="2024" name="Plant">
        <title>Genomic evolution and insights into agronomic trait innovations of Sesamum species.</title>
        <authorList>
            <person name="Miao H."/>
            <person name="Wang L."/>
            <person name="Qu L."/>
            <person name="Liu H."/>
            <person name="Sun Y."/>
            <person name="Le M."/>
            <person name="Wang Q."/>
            <person name="Wei S."/>
            <person name="Zheng Y."/>
            <person name="Lin W."/>
            <person name="Duan Y."/>
            <person name="Cao H."/>
            <person name="Xiong S."/>
            <person name="Wang X."/>
            <person name="Wei L."/>
            <person name="Li C."/>
            <person name="Ma Q."/>
            <person name="Ju M."/>
            <person name="Zhao R."/>
            <person name="Li G."/>
            <person name="Mu C."/>
            <person name="Tian Q."/>
            <person name="Mei H."/>
            <person name="Zhang T."/>
            <person name="Gao T."/>
            <person name="Zhang H."/>
        </authorList>
    </citation>
    <scope>NUCLEOTIDE SEQUENCE</scope>
    <source>
        <strain evidence="2">KEN8</strain>
    </source>
</reference>
<feature type="transmembrane region" description="Helical" evidence="1">
    <location>
        <begin position="102"/>
        <end position="126"/>
    </location>
</feature>
<protein>
    <submittedName>
        <fullName evidence="2">Uncharacterized protein</fullName>
    </submittedName>
</protein>
<evidence type="ECO:0000256" key="1">
    <source>
        <dbReference type="SAM" id="Phobius"/>
    </source>
</evidence>
<gene>
    <name evidence="2" type="ORF">Scaly_2852000</name>
</gene>
<evidence type="ECO:0000313" key="2">
    <source>
        <dbReference type="EMBL" id="KAL0318242.1"/>
    </source>
</evidence>
<dbReference type="EMBL" id="JACGWM010000023">
    <property type="protein sequence ID" value="KAL0318242.1"/>
    <property type="molecule type" value="Genomic_DNA"/>
</dbReference>
<sequence>MAVLMTRHDLVQLEEVLEERRREIHTVGWGNLIEIGLTSEPPQHTDSEHTDDSPTEPRGGFGYLSEELNTRTEPIEAVFSTIAWCCACVLAVYAVSRGAEKLPLVLVLWWGFSSMCDLLVVVFYILHRFKDQYNCFLHWSTVNYELCRFFITEINLKWHHVMVLALVFFTVKTVESLSQRQRYFGARRIGTRVRAAWMALIYKKPLSVKEKG</sequence>
<dbReference type="AlphaFoldDB" id="A0AAW2LFX2"/>
<organism evidence="2">
    <name type="scientific">Sesamum calycinum</name>
    <dbReference type="NCBI Taxonomy" id="2727403"/>
    <lineage>
        <taxon>Eukaryota</taxon>
        <taxon>Viridiplantae</taxon>
        <taxon>Streptophyta</taxon>
        <taxon>Embryophyta</taxon>
        <taxon>Tracheophyta</taxon>
        <taxon>Spermatophyta</taxon>
        <taxon>Magnoliopsida</taxon>
        <taxon>eudicotyledons</taxon>
        <taxon>Gunneridae</taxon>
        <taxon>Pentapetalae</taxon>
        <taxon>asterids</taxon>
        <taxon>lamiids</taxon>
        <taxon>Lamiales</taxon>
        <taxon>Pedaliaceae</taxon>
        <taxon>Sesamum</taxon>
    </lineage>
</organism>
<name>A0AAW2LFX2_9LAMI</name>
<keyword evidence="1" id="KW-0472">Membrane</keyword>
<proteinExistence type="predicted"/>